<protein>
    <submittedName>
        <fullName evidence="1">Uncharacterized protein</fullName>
    </submittedName>
</protein>
<accession>A0A0P9XVG0</accession>
<proteinExistence type="predicted"/>
<comment type="caution">
    <text evidence="1">The sequence shown here is derived from an EMBL/GenBank/DDBJ whole genome shotgun (WGS) entry which is preliminary data.</text>
</comment>
<dbReference type="Proteomes" id="UP000050562">
    <property type="component" value="Unassembled WGS sequence"/>
</dbReference>
<dbReference type="PATRIC" id="fig|251707.3.peg.3461"/>
<gene>
    <name evidence="1" type="ORF">ALO52_02584</name>
</gene>
<evidence type="ECO:0000313" key="2">
    <source>
        <dbReference type="Proteomes" id="UP000050562"/>
    </source>
</evidence>
<evidence type="ECO:0000313" key="1">
    <source>
        <dbReference type="EMBL" id="KPY40023.1"/>
    </source>
</evidence>
<reference evidence="1 2" key="1">
    <citation type="submission" date="2015-09" db="EMBL/GenBank/DDBJ databases">
        <title>Genome announcement of multiple Pseudomonas syringae strains.</title>
        <authorList>
            <person name="Thakur S."/>
            <person name="Wang P.W."/>
            <person name="Gong Y."/>
            <person name="Weir B.S."/>
            <person name="Guttman D.S."/>
        </authorList>
    </citation>
    <scope>NUCLEOTIDE SEQUENCE [LARGE SCALE GENOMIC DNA]</scope>
    <source>
        <strain evidence="1 2">ICMP3956</strain>
    </source>
</reference>
<organism evidence="1 2">
    <name type="scientific">Pseudomonas syringae pv. primulae</name>
    <dbReference type="NCBI Taxonomy" id="251707"/>
    <lineage>
        <taxon>Bacteria</taxon>
        <taxon>Pseudomonadati</taxon>
        <taxon>Pseudomonadota</taxon>
        <taxon>Gammaproteobacteria</taxon>
        <taxon>Pseudomonadales</taxon>
        <taxon>Pseudomonadaceae</taxon>
        <taxon>Pseudomonas</taxon>
    </lineage>
</organism>
<name>A0A0P9XVG0_9PSED</name>
<dbReference type="EMBL" id="LJRC01000046">
    <property type="protein sequence ID" value="KPY40023.1"/>
    <property type="molecule type" value="Genomic_DNA"/>
</dbReference>
<dbReference type="AlphaFoldDB" id="A0A0P9XVG0"/>
<sequence>MYLKEHLSDTGTESNTAMLKLAAVPLLILPLFAFADCKDHLENWGKALRPDLKLDKEHAVCKVNPANASQTLAALPFAENVDEDEQGDYGLAVIVVDTSSNKIIAQHYQAAAISSDAIRFEGLTLDTARYQLAPKLRAFGVRVIHIGSSRVNPFSSTSLNLYVLEGSTLRPVMNALEVSSSNGEWDGMCVGEFSQTERTLSITDKTSKGFASLQVDEQTVGTQDRLNGEDCESNDSKPVTSRTILKYDQGQYAVPSTMSPVQ</sequence>